<evidence type="ECO:0000259" key="1">
    <source>
        <dbReference type="Pfam" id="PF02624"/>
    </source>
</evidence>
<evidence type="ECO:0000313" key="2">
    <source>
        <dbReference type="EMBL" id="PIQ68573.1"/>
    </source>
</evidence>
<dbReference type="AlphaFoldDB" id="A0A2H0KDB8"/>
<dbReference type="Proteomes" id="UP000229342">
    <property type="component" value="Unassembled WGS sequence"/>
</dbReference>
<dbReference type="InterPro" id="IPR003776">
    <property type="entry name" value="YcaO-like_dom"/>
</dbReference>
<dbReference type="EMBL" id="PCVG01000044">
    <property type="protein sequence ID" value="PIQ68573.1"/>
    <property type="molecule type" value="Genomic_DNA"/>
</dbReference>
<comment type="caution">
    <text evidence="2">The sequence shown here is derived from an EMBL/GenBank/DDBJ whole genome shotgun (WGS) entry which is preliminary data.</text>
</comment>
<gene>
    <name evidence="2" type="ORF">COV91_03530</name>
</gene>
<protein>
    <recommendedName>
        <fullName evidence="1">YcaO domain-containing protein</fullName>
    </recommendedName>
</protein>
<evidence type="ECO:0000313" key="3">
    <source>
        <dbReference type="Proteomes" id="UP000229342"/>
    </source>
</evidence>
<sequence length="321" mass="36406">MDDYKELNNWIVAHSRSLDLQVERLGWVNRWLPEFHDFLVMGKAFGRTFEGRGTDKNEEYAFYKAFSELIERIYCFGQKINSNGVAAHIDRVQATANAKKELVERDAILCHYLTKTPFRRLEGVSLPKKFEELSSRLKKYGITLTLGRALSAVENWHVAICHADGGEDFGILCGFGCDENLSCAFESAILECMINVVAHLDGNLDLPSLSVNELYKKETAKSLDHKRVHFAHKFFKLKTCEANFDAFAKIEGLEFEIQTLKGPLPLFDSIPIHVTRATSRKLQNVYYGKNKNEHFNFGRLSAFAGKELSLGMLPIVPHPIG</sequence>
<reference evidence="2 3" key="1">
    <citation type="submission" date="2017-09" db="EMBL/GenBank/DDBJ databases">
        <title>Depth-based differentiation of microbial function through sediment-hosted aquifers and enrichment of novel symbionts in the deep terrestrial subsurface.</title>
        <authorList>
            <person name="Probst A.J."/>
            <person name="Ladd B."/>
            <person name="Jarett J.K."/>
            <person name="Geller-Mcgrath D.E."/>
            <person name="Sieber C.M."/>
            <person name="Emerson J.B."/>
            <person name="Anantharaman K."/>
            <person name="Thomas B.C."/>
            <person name="Malmstrom R."/>
            <person name="Stieglmeier M."/>
            <person name="Klingl A."/>
            <person name="Woyke T."/>
            <person name="Ryan C.M."/>
            <person name="Banfield J.F."/>
        </authorList>
    </citation>
    <scope>NUCLEOTIDE SEQUENCE [LARGE SCALE GENOMIC DNA]</scope>
    <source>
        <strain evidence="2">CG11_big_fil_rev_8_21_14_0_20_46_11</strain>
    </source>
</reference>
<organism evidence="2 3">
    <name type="scientific">Candidatus Taylorbacteria bacterium CG11_big_fil_rev_8_21_14_0_20_46_11</name>
    <dbReference type="NCBI Taxonomy" id="1975025"/>
    <lineage>
        <taxon>Bacteria</taxon>
        <taxon>Candidatus Tayloriibacteriota</taxon>
    </lineage>
</organism>
<dbReference type="Pfam" id="PF02624">
    <property type="entry name" value="YcaO"/>
    <property type="match status" value="1"/>
</dbReference>
<feature type="domain" description="YcaO" evidence="1">
    <location>
        <begin position="81"/>
        <end position="230"/>
    </location>
</feature>
<name>A0A2H0KDB8_9BACT</name>
<proteinExistence type="predicted"/>
<dbReference type="Gene3D" id="3.30.1330.230">
    <property type="match status" value="1"/>
</dbReference>
<accession>A0A2H0KDB8</accession>